<name>A0ABP3XJ26_9SPHN</name>
<feature type="transmembrane region" description="Helical" evidence="2">
    <location>
        <begin position="31"/>
        <end position="53"/>
    </location>
</feature>
<protein>
    <submittedName>
        <fullName evidence="3">Uncharacterized protein</fullName>
    </submittedName>
</protein>
<evidence type="ECO:0000256" key="2">
    <source>
        <dbReference type="SAM" id="Phobius"/>
    </source>
</evidence>
<feature type="compositionally biased region" description="Basic and acidic residues" evidence="1">
    <location>
        <begin position="1"/>
        <end position="13"/>
    </location>
</feature>
<proteinExistence type="predicted"/>
<comment type="caution">
    <text evidence="3">The sequence shown here is derived from an EMBL/GenBank/DDBJ whole genome shotgun (WGS) entry which is preliminary data.</text>
</comment>
<reference evidence="4" key="1">
    <citation type="journal article" date="2019" name="Int. J. Syst. Evol. Microbiol.">
        <title>The Global Catalogue of Microorganisms (GCM) 10K type strain sequencing project: providing services to taxonomists for standard genome sequencing and annotation.</title>
        <authorList>
            <consortium name="The Broad Institute Genomics Platform"/>
            <consortium name="The Broad Institute Genome Sequencing Center for Infectious Disease"/>
            <person name="Wu L."/>
            <person name="Ma J."/>
        </authorList>
    </citation>
    <scope>NUCLEOTIDE SEQUENCE [LARGE SCALE GENOMIC DNA]</scope>
    <source>
        <strain evidence="4">JCM 15910</strain>
    </source>
</reference>
<feature type="region of interest" description="Disordered" evidence="1">
    <location>
        <begin position="1"/>
        <end position="29"/>
    </location>
</feature>
<dbReference type="Proteomes" id="UP001500738">
    <property type="component" value="Unassembled WGS sequence"/>
</dbReference>
<organism evidence="3 4">
    <name type="scientific">Sphingopyxis soli</name>
    <dbReference type="NCBI Taxonomy" id="592051"/>
    <lineage>
        <taxon>Bacteria</taxon>
        <taxon>Pseudomonadati</taxon>
        <taxon>Pseudomonadota</taxon>
        <taxon>Alphaproteobacteria</taxon>
        <taxon>Sphingomonadales</taxon>
        <taxon>Sphingomonadaceae</taxon>
        <taxon>Sphingopyxis</taxon>
    </lineage>
</organism>
<evidence type="ECO:0000256" key="1">
    <source>
        <dbReference type="SAM" id="MobiDB-lite"/>
    </source>
</evidence>
<keyword evidence="4" id="KW-1185">Reference proteome</keyword>
<keyword evidence="2" id="KW-0472">Membrane</keyword>
<keyword evidence="2" id="KW-1133">Transmembrane helix</keyword>
<sequence length="85" mass="8839">MADEIHTTRDPDGTTHTTTVIDREPRRGGGIGVGLIVLVAIVIAAFFAFQFLANDKTETGAITEAAQKVGDAAQDVGDAAQKAVD</sequence>
<evidence type="ECO:0000313" key="3">
    <source>
        <dbReference type="EMBL" id="GAA0865614.1"/>
    </source>
</evidence>
<keyword evidence="2" id="KW-0812">Transmembrane</keyword>
<accession>A0ABP3XJ26</accession>
<evidence type="ECO:0000313" key="4">
    <source>
        <dbReference type="Proteomes" id="UP001500738"/>
    </source>
</evidence>
<dbReference type="EMBL" id="BAAAFE010000008">
    <property type="protein sequence ID" value="GAA0865614.1"/>
    <property type="molecule type" value="Genomic_DNA"/>
</dbReference>
<dbReference type="RefSeq" id="WP_215352164.1">
    <property type="nucleotide sequence ID" value="NZ_BAAAFE010000008.1"/>
</dbReference>
<gene>
    <name evidence="3" type="ORF">GCM10009115_24890</name>
</gene>